<dbReference type="AlphaFoldDB" id="A0AAD9DAU2"/>
<dbReference type="NCBIfam" id="TIGR01509">
    <property type="entry name" value="HAD-SF-IA-v3"/>
    <property type="match status" value="1"/>
</dbReference>
<dbReference type="Gene3D" id="3.40.50.1000">
    <property type="entry name" value="HAD superfamily/HAD-like"/>
    <property type="match status" value="1"/>
</dbReference>
<dbReference type="SUPFAM" id="SSF56784">
    <property type="entry name" value="HAD-like"/>
    <property type="match status" value="1"/>
</dbReference>
<comment type="caution">
    <text evidence="1">The sequence shown here is derived from an EMBL/GenBank/DDBJ whole genome shotgun (WGS) entry which is preliminary data.</text>
</comment>
<dbReference type="SFLD" id="SFLDG01129">
    <property type="entry name" value="C1.5:_HAD__Beta-PGM__Phosphata"/>
    <property type="match status" value="1"/>
</dbReference>
<accession>A0AAD9DAU2</accession>
<dbReference type="Proteomes" id="UP001224775">
    <property type="component" value="Unassembled WGS sequence"/>
</dbReference>
<protein>
    <submittedName>
        <fullName evidence="1">Haloacid dehalogenase family hydrolase</fullName>
        <ecNumber evidence="1">3.1.3.-</ecNumber>
    </submittedName>
</protein>
<dbReference type="SFLD" id="SFLDS00003">
    <property type="entry name" value="Haloacid_Dehalogenase"/>
    <property type="match status" value="1"/>
</dbReference>
<dbReference type="PANTHER" id="PTHR43434:SF1">
    <property type="entry name" value="PHOSPHOGLYCOLATE PHOSPHATASE"/>
    <property type="match status" value="1"/>
</dbReference>
<dbReference type="InterPro" id="IPR006439">
    <property type="entry name" value="HAD-SF_hydro_IA"/>
</dbReference>
<dbReference type="InterPro" id="IPR023214">
    <property type="entry name" value="HAD_sf"/>
</dbReference>
<keyword evidence="1" id="KW-0378">Hydrolase</keyword>
<dbReference type="InterPro" id="IPR050155">
    <property type="entry name" value="HAD-like_hydrolase_sf"/>
</dbReference>
<dbReference type="GO" id="GO:0008967">
    <property type="term" value="F:phosphoglycolate phosphatase activity"/>
    <property type="evidence" value="ECO:0007669"/>
    <property type="project" value="TreeGrafter"/>
</dbReference>
<dbReference type="GO" id="GO:0006281">
    <property type="term" value="P:DNA repair"/>
    <property type="evidence" value="ECO:0007669"/>
    <property type="project" value="TreeGrafter"/>
</dbReference>
<dbReference type="PANTHER" id="PTHR43434">
    <property type="entry name" value="PHOSPHOGLYCOLATE PHOSPHATASE"/>
    <property type="match status" value="1"/>
</dbReference>
<reference evidence="1" key="1">
    <citation type="submission" date="2023-06" db="EMBL/GenBank/DDBJ databases">
        <title>Survivors Of The Sea: Transcriptome response of Skeletonema marinoi to long-term dormancy.</title>
        <authorList>
            <person name="Pinder M.I.M."/>
            <person name="Kourtchenko O."/>
            <person name="Robertson E.K."/>
            <person name="Larsson T."/>
            <person name="Maumus F."/>
            <person name="Osuna-Cruz C.M."/>
            <person name="Vancaester E."/>
            <person name="Stenow R."/>
            <person name="Vandepoele K."/>
            <person name="Ploug H."/>
            <person name="Bruchert V."/>
            <person name="Godhe A."/>
            <person name="Topel M."/>
        </authorList>
    </citation>
    <scope>NUCLEOTIDE SEQUENCE</scope>
    <source>
        <strain evidence="1">R05AC</strain>
    </source>
</reference>
<gene>
    <name evidence="1" type="ORF">QTG54_008627</name>
</gene>
<sequence length="292" mass="32942">MFRPTSFHSNVSSTDILHFFHISHDFGTSRATIMTITTIIFDVDDCLYDVGTGFTAHRNTDGATEFMVDNLHFPSKEAAQQLRDEYFLKYHSTAKGLSAAEEDGRLPPLPDGVSLQPGEKRFDPNELDKYWATNLDFSMLGGSLDQRSLDTFESLSRSSTQIVGFSNGPRLYVERVLKEIGLAQYFEPNKLFGVTDVLPHCKPDKSSFEFVLNKVGALPEQCIMVEDSMKNIRAAKSLGMKTILIMGKGRKQQALNKGASLEPRPQKWVTLRMIKIKPWMPLLKLSRRLTQS</sequence>
<dbReference type="InterPro" id="IPR036412">
    <property type="entry name" value="HAD-like_sf"/>
</dbReference>
<proteinExistence type="predicted"/>
<keyword evidence="2" id="KW-1185">Reference proteome</keyword>
<evidence type="ECO:0000313" key="1">
    <source>
        <dbReference type="EMBL" id="KAK1740532.1"/>
    </source>
</evidence>
<evidence type="ECO:0000313" key="2">
    <source>
        <dbReference type="Proteomes" id="UP001224775"/>
    </source>
</evidence>
<dbReference type="EC" id="3.1.3.-" evidence="1"/>
<organism evidence="1 2">
    <name type="scientific">Skeletonema marinoi</name>
    <dbReference type="NCBI Taxonomy" id="267567"/>
    <lineage>
        <taxon>Eukaryota</taxon>
        <taxon>Sar</taxon>
        <taxon>Stramenopiles</taxon>
        <taxon>Ochrophyta</taxon>
        <taxon>Bacillariophyta</taxon>
        <taxon>Coscinodiscophyceae</taxon>
        <taxon>Thalassiosirophycidae</taxon>
        <taxon>Thalassiosirales</taxon>
        <taxon>Skeletonemataceae</taxon>
        <taxon>Skeletonema</taxon>
        <taxon>Skeletonema marinoi-dohrnii complex</taxon>
    </lineage>
</organism>
<dbReference type="Gene3D" id="1.10.150.450">
    <property type="match status" value="1"/>
</dbReference>
<dbReference type="Pfam" id="PF00702">
    <property type="entry name" value="Hydrolase"/>
    <property type="match status" value="1"/>
</dbReference>
<name>A0AAD9DAU2_9STRA</name>
<dbReference type="EMBL" id="JATAAI010000015">
    <property type="protein sequence ID" value="KAK1740532.1"/>
    <property type="molecule type" value="Genomic_DNA"/>
</dbReference>